<comment type="similarity">
    <text evidence="5">Belongs to the TatC family.</text>
</comment>
<sequence>MTSNTAGTSSSSNLTNRVTELRNRLLRVLAAMLISSLCLIPFSDDIYSLVAGPLLQYLPEGGSMIATDVTSTFMAPLKLVLCAAFALSMPVFLFQLWSFISPGLYRNKRQLGITLLISSVILFYIGIAFAFYVVFPLVFSFFSSVTPDGVSYTPDISLYLNTVLKLFLAFGLTFEIPIATVLLVSSGITSRQALSEKRPYVIVACFIVGMILTPPDIISQALLAVPMLILFELGLLFSFFITKIETQ</sequence>
<feature type="transmembrane region" description="Helical" evidence="5">
    <location>
        <begin position="200"/>
        <end position="218"/>
    </location>
</feature>
<dbReference type="EMBL" id="JBFRYB010000001">
    <property type="protein sequence ID" value="MEX1663944.1"/>
    <property type="molecule type" value="Genomic_DNA"/>
</dbReference>
<accession>A0ABV3TS29</accession>
<evidence type="ECO:0000256" key="2">
    <source>
        <dbReference type="ARBA" id="ARBA00022692"/>
    </source>
</evidence>
<keyword evidence="7" id="KW-1185">Reference proteome</keyword>
<keyword evidence="4 5" id="KW-0472">Membrane</keyword>
<reference evidence="6 7" key="1">
    <citation type="journal article" date="2011" name="Int. J. Syst. Evol. Microbiol.">
        <title>Zhongshania antarctica gen. nov., sp. nov. and Zhongshania guokunii sp. nov., gammaproteobacteria respectively isolated from coastal attached (fast) ice and surface seawater of the Antarctic.</title>
        <authorList>
            <person name="Li H.J."/>
            <person name="Zhang X.Y."/>
            <person name="Chen C.X."/>
            <person name="Zhang Y.J."/>
            <person name="Gao Z.M."/>
            <person name="Yu Y."/>
            <person name="Chen X.L."/>
            <person name="Chen B."/>
            <person name="Zhang Y.Z."/>
        </authorList>
    </citation>
    <scope>NUCLEOTIDE SEQUENCE [LARGE SCALE GENOMIC DNA]</scope>
    <source>
        <strain evidence="6 7">R06B22</strain>
    </source>
</reference>
<proteinExistence type="inferred from homology"/>
<keyword evidence="5" id="KW-0813">Transport</keyword>
<comment type="caution">
    <text evidence="6">The sequence shown here is derived from an EMBL/GenBank/DDBJ whole genome shotgun (WGS) entry which is preliminary data.</text>
</comment>
<feature type="transmembrane region" description="Helical" evidence="5">
    <location>
        <begin position="25"/>
        <end position="43"/>
    </location>
</feature>
<evidence type="ECO:0000256" key="4">
    <source>
        <dbReference type="ARBA" id="ARBA00023136"/>
    </source>
</evidence>
<evidence type="ECO:0000256" key="5">
    <source>
        <dbReference type="HAMAP-Rule" id="MF_00902"/>
    </source>
</evidence>
<dbReference type="Pfam" id="PF00902">
    <property type="entry name" value="TatC"/>
    <property type="match status" value="1"/>
</dbReference>
<evidence type="ECO:0000313" key="7">
    <source>
        <dbReference type="Proteomes" id="UP001557484"/>
    </source>
</evidence>
<feature type="transmembrane region" description="Helical" evidence="5">
    <location>
        <begin position="162"/>
        <end position="188"/>
    </location>
</feature>
<keyword evidence="5" id="KW-1003">Cell membrane</keyword>
<keyword evidence="5" id="KW-0653">Protein transport</keyword>
<feature type="transmembrane region" description="Helical" evidence="5">
    <location>
        <begin position="112"/>
        <end position="142"/>
    </location>
</feature>
<dbReference type="RefSeq" id="WP_368374073.1">
    <property type="nucleotide sequence ID" value="NZ_JBFRYB010000001.1"/>
</dbReference>
<keyword evidence="3 5" id="KW-1133">Transmembrane helix</keyword>
<keyword evidence="5" id="KW-0811">Translocation</keyword>
<dbReference type="PANTHER" id="PTHR30371">
    <property type="entry name" value="SEC-INDEPENDENT PROTEIN TRANSLOCASE PROTEIN TATC"/>
    <property type="match status" value="1"/>
</dbReference>
<organism evidence="6 7">
    <name type="scientific">Zhongshania arctica</name>
    <dbReference type="NCBI Taxonomy" id="3238302"/>
    <lineage>
        <taxon>Bacteria</taxon>
        <taxon>Pseudomonadati</taxon>
        <taxon>Pseudomonadota</taxon>
        <taxon>Gammaproteobacteria</taxon>
        <taxon>Cellvibrionales</taxon>
        <taxon>Spongiibacteraceae</taxon>
        <taxon>Zhongshania</taxon>
    </lineage>
</organism>
<protein>
    <recommendedName>
        <fullName evidence="5">Sec-independent protein translocase protein TatC</fullName>
    </recommendedName>
</protein>
<comment type="subcellular location">
    <subcellularLocation>
        <location evidence="5">Cell membrane</location>
        <topology evidence="5">Multi-pass membrane protein</topology>
    </subcellularLocation>
    <subcellularLocation>
        <location evidence="1">Membrane</location>
        <topology evidence="1">Multi-pass membrane protein</topology>
    </subcellularLocation>
</comment>
<keyword evidence="2 5" id="KW-0812">Transmembrane</keyword>
<evidence type="ECO:0000313" key="6">
    <source>
        <dbReference type="EMBL" id="MEX1663944.1"/>
    </source>
</evidence>
<dbReference type="NCBIfam" id="TIGR00945">
    <property type="entry name" value="tatC"/>
    <property type="match status" value="1"/>
</dbReference>
<comment type="function">
    <text evidence="5">Part of the twin-arginine translocation (Tat) system that transports large folded proteins containing a characteristic twin-arginine motif in their signal peptide across membranes. Together with TatB, TatC is part of a receptor directly interacting with Tat signal peptides.</text>
</comment>
<evidence type="ECO:0000256" key="3">
    <source>
        <dbReference type="ARBA" id="ARBA00022989"/>
    </source>
</evidence>
<dbReference type="HAMAP" id="MF_00902">
    <property type="entry name" value="TatC"/>
    <property type="match status" value="1"/>
</dbReference>
<feature type="transmembrane region" description="Helical" evidence="5">
    <location>
        <begin position="224"/>
        <end position="242"/>
    </location>
</feature>
<comment type="subunit">
    <text evidence="5">The Tat system comprises two distinct complexes: a TatABC complex, containing multiple copies of TatA, TatB and TatC subunits, and a separate TatA complex, containing only TatA subunits. Substrates initially bind to the TatABC complex, which probably triggers association of the separate TatA complex to form the active translocon.</text>
</comment>
<gene>
    <name evidence="5 6" type="primary">tatC</name>
    <name evidence="6" type="ORF">AB4875_00525</name>
</gene>
<dbReference type="InterPro" id="IPR002033">
    <property type="entry name" value="TatC"/>
</dbReference>
<feature type="transmembrane region" description="Helical" evidence="5">
    <location>
        <begin position="77"/>
        <end position="100"/>
    </location>
</feature>
<dbReference type="Proteomes" id="UP001557484">
    <property type="component" value="Unassembled WGS sequence"/>
</dbReference>
<name>A0ABV3TS29_9GAMM</name>
<dbReference type="PRINTS" id="PR01840">
    <property type="entry name" value="TATCFAMILY"/>
</dbReference>
<evidence type="ECO:0000256" key="1">
    <source>
        <dbReference type="ARBA" id="ARBA00004141"/>
    </source>
</evidence>
<dbReference type="PANTHER" id="PTHR30371:SF0">
    <property type="entry name" value="SEC-INDEPENDENT PROTEIN TRANSLOCASE PROTEIN TATC, CHLOROPLASTIC-RELATED"/>
    <property type="match status" value="1"/>
</dbReference>